<feature type="chain" id="PRO_5039586980" description="Lipoprotein" evidence="1">
    <location>
        <begin position="23"/>
        <end position="251"/>
    </location>
</feature>
<evidence type="ECO:0008006" key="4">
    <source>
        <dbReference type="Google" id="ProtNLM"/>
    </source>
</evidence>
<dbReference type="AlphaFoldDB" id="A0A1G8WF17"/>
<dbReference type="RefSeq" id="WP_093211118.1">
    <property type="nucleotide sequence ID" value="NZ_FNFL01000001.1"/>
</dbReference>
<protein>
    <recommendedName>
        <fullName evidence="4">Lipoprotein</fullName>
    </recommendedName>
</protein>
<gene>
    <name evidence="2" type="ORF">SAMN05216243_0712</name>
</gene>
<dbReference type="EMBL" id="FNFL01000001">
    <property type="protein sequence ID" value="SDJ76120.1"/>
    <property type="molecule type" value="Genomic_DNA"/>
</dbReference>
<name>A0A1G8WF17_9BACI</name>
<proteinExistence type="predicted"/>
<evidence type="ECO:0000313" key="3">
    <source>
        <dbReference type="Proteomes" id="UP000198694"/>
    </source>
</evidence>
<dbReference type="PROSITE" id="PS51257">
    <property type="entry name" value="PROKAR_LIPOPROTEIN"/>
    <property type="match status" value="1"/>
</dbReference>
<accession>A0A1G8WF17</accession>
<organism evidence="2 3">
    <name type="scientific">Sediminibacillus albus</name>
    <dbReference type="NCBI Taxonomy" id="407036"/>
    <lineage>
        <taxon>Bacteria</taxon>
        <taxon>Bacillati</taxon>
        <taxon>Bacillota</taxon>
        <taxon>Bacilli</taxon>
        <taxon>Bacillales</taxon>
        <taxon>Bacillaceae</taxon>
        <taxon>Sediminibacillus</taxon>
    </lineage>
</organism>
<keyword evidence="1" id="KW-0732">Signal</keyword>
<feature type="signal peptide" evidence="1">
    <location>
        <begin position="1"/>
        <end position="22"/>
    </location>
</feature>
<keyword evidence="3" id="KW-1185">Reference proteome</keyword>
<evidence type="ECO:0000313" key="2">
    <source>
        <dbReference type="EMBL" id="SDJ76120.1"/>
    </source>
</evidence>
<dbReference type="Proteomes" id="UP000198694">
    <property type="component" value="Unassembled WGS sequence"/>
</dbReference>
<reference evidence="2 3" key="1">
    <citation type="submission" date="2016-10" db="EMBL/GenBank/DDBJ databases">
        <authorList>
            <person name="de Groot N.N."/>
        </authorList>
    </citation>
    <scope>NUCLEOTIDE SEQUENCE [LARGE SCALE GENOMIC DNA]</scope>
    <source>
        <strain evidence="2 3">CGMCC 1.6502</strain>
    </source>
</reference>
<evidence type="ECO:0000256" key="1">
    <source>
        <dbReference type="SAM" id="SignalP"/>
    </source>
</evidence>
<sequence length="251" mass="28934">MKKMIILSVFILLFLISGCSDKEAQSIIVKSEEQPAHSEKKPAFVEMEQEGEKSEQEENLLEFTLPNEQIVINLNEVDILKNYLSIIPDRQREIESMSLTRVDIPDKDTIYLLQFSCREDACSYLLLNQQEQGGSFLAADLAKFKSASVSPDNKQLMLLFSRIESMDGVELTRDKLVMIQLEGMKQLYVAQEKNTPFENNYQWPILSAKWEDSDHLSITIPEIPNQGEKTLKDWHLSDKQTKKIQLTVFEK</sequence>
<dbReference type="OrthoDB" id="2829902at2"/>